<dbReference type="RefSeq" id="WP_136928878.1">
    <property type="nucleotide sequence ID" value="NZ_SSMQ01000009.1"/>
</dbReference>
<sequence>MRFGVLSALMALALAGLGVASCTQDFDQFEPTGGSGGNGGAAACPTGQVSCNDVCVAADDPAFGCGTGCSPCNVPNATAACANGACAVDTCEAGFFDCDGLATSGCESETATDPSNCGACGTVCMAANATATCEAGQCGLGSCTQGFADCDMMAQTGCEANTQADPLHCGGCGSACTVFESCIAGQCEPNPCEPGTADCNMNTSDGCETMLGTLLDCNFCGDTCDFANAAETCDMGTCTLGACEGGFGDCDMMDGTGCEVNLQNDPQNCGTCGNVCPSGTSCTSGMCELDCAAGTADCNNDPTDGCETNTATNINHCGACGRACSGTNVASKSCTAGVCDSTCDLGFANCSRPAMGNDNGCERNAQQDDANCGGCGNDCSGGLDCDRGPLQQKFCGCNTNNECGGGGNCAGATGLCSCNGTTCAAGEVCMGNACTCNGGAACAANMLCCQSPAACVDPYTDAANCGACGRACPTGFVCGGMIPQAPSCRCDADADCNAGTAGTCGGNGQCTCGGTQCAVGERCLPNGMCG</sequence>
<reference evidence="2 3" key="1">
    <citation type="submission" date="2019-04" db="EMBL/GenBank/DDBJ databases">
        <authorList>
            <person name="Li Y."/>
            <person name="Wang J."/>
        </authorList>
    </citation>
    <scope>NUCLEOTIDE SEQUENCE [LARGE SCALE GENOMIC DNA]</scope>
    <source>
        <strain evidence="2 3">DSM 14668</strain>
    </source>
</reference>
<accession>A0A4U1JF63</accession>
<evidence type="ECO:0008006" key="4">
    <source>
        <dbReference type="Google" id="ProtNLM"/>
    </source>
</evidence>
<evidence type="ECO:0000313" key="3">
    <source>
        <dbReference type="Proteomes" id="UP000309215"/>
    </source>
</evidence>
<dbReference type="EMBL" id="SSMQ01000009">
    <property type="protein sequence ID" value="TKD09655.1"/>
    <property type="molecule type" value="Genomic_DNA"/>
</dbReference>
<comment type="caution">
    <text evidence="2">The sequence shown here is derived from an EMBL/GenBank/DDBJ whole genome shotgun (WGS) entry which is preliminary data.</text>
</comment>
<evidence type="ECO:0000256" key="1">
    <source>
        <dbReference type="SAM" id="SignalP"/>
    </source>
</evidence>
<keyword evidence="3" id="KW-1185">Reference proteome</keyword>
<keyword evidence="1" id="KW-0732">Signal</keyword>
<gene>
    <name evidence="2" type="ORF">E8A74_10760</name>
</gene>
<dbReference type="PROSITE" id="PS51257">
    <property type="entry name" value="PROKAR_LIPOPROTEIN"/>
    <property type="match status" value="1"/>
</dbReference>
<organism evidence="2 3">
    <name type="scientific">Polyangium fumosum</name>
    <dbReference type="NCBI Taxonomy" id="889272"/>
    <lineage>
        <taxon>Bacteria</taxon>
        <taxon>Pseudomonadati</taxon>
        <taxon>Myxococcota</taxon>
        <taxon>Polyangia</taxon>
        <taxon>Polyangiales</taxon>
        <taxon>Polyangiaceae</taxon>
        <taxon>Polyangium</taxon>
    </lineage>
</organism>
<dbReference type="Proteomes" id="UP000309215">
    <property type="component" value="Unassembled WGS sequence"/>
</dbReference>
<evidence type="ECO:0000313" key="2">
    <source>
        <dbReference type="EMBL" id="TKD09655.1"/>
    </source>
</evidence>
<proteinExistence type="predicted"/>
<dbReference type="OrthoDB" id="5522667at2"/>
<dbReference type="AlphaFoldDB" id="A0A4U1JF63"/>
<name>A0A4U1JF63_9BACT</name>
<feature type="chain" id="PRO_5020375016" description="Tryptophan synthase alpha chain" evidence="1">
    <location>
        <begin position="21"/>
        <end position="530"/>
    </location>
</feature>
<protein>
    <recommendedName>
        <fullName evidence="4">Tryptophan synthase alpha chain</fullName>
    </recommendedName>
</protein>
<feature type="signal peptide" evidence="1">
    <location>
        <begin position="1"/>
        <end position="20"/>
    </location>
</feature>